<evidence type="ECO:0000256" key="9">
    <source>
        <dbReference type="ARBA" id="ARBA00023136"/>
    </source>
</evidence>
<dbReference type="RefSeq" id="WP_175497954.1">
    <property type="nucleotide sequence ID" value="NZ_FOVF01000007.1"/>
</dbReference>
<keyword evidence="9 11" id="KW-0472">Membrane</keyword>
<dbReference type="AlphaFoldDB" id="A0A1I4X1Q8"/>
<evidence type="ECO:0000256" key="1">
    <source>
        <dbReference type="ARBA" id="ARBA00004571"/>
    </source>
</evidence>
<dbReference type="GO" id="GO:0006826">
    <property type="term" value="P:iron ion transport"/>
    <property type="evidence" value="ECO:0007669"/>
    <property type="project" value="UniProtKB-KW"/>
</dbReference>
<dbReference type="InterPro" id="IPR036942">
    <property type="entry name" value="Beta-barrel_TonB_sf"/>
</dbReference>
<evidence type="ECO:0000256" key="7">
    <source>
        <dbReference type="ARBA" id="ARBA00023065"/>
    </source>
</evidence>
<keyword evidence="17" id="KW-1185">Reference proteome</keyword>
<proteinExistence type="inferred from homology"/>
<dbReference type="InterPro" id="IPR012910">
    <property type="entry name" value="Plug_dom"/>
</dbReference>
<comment type="subcellular location">
    <subcellularLocation>
        <location evidence="1 11">Cell outer membrane</location>
        <topology evidence="1 11">Multi-pass membrane protein</topology>
    </subcellularLocation>
</comment>
<dbReference type="Proteomes" id="UP000198575">
    <property type="component" value="Unassembled WGS sequence"/>
</dbReference>
<feature type="domain" description="TonB-dependent receptor plug" evidence="15">
    <location>
        <begin position="68"/>
        <end position="178"/>
    </location>
</feature>
<keyword evidence="13" id="KW-0732">Signal</keyword>
<evidence type="ECO:0000256" key="8">
    <source>
        <dbReference type="ARBA" id="ARBA00023077"/>
    </source>
</evidence>
<keyword evidence="2 11" id="KW-0813">Transport</keyword>
<dbReference type="Pfam" id="PF00593">
    <property type="entry name" value="TonB_dep_Rec_b-barrel"/>
    <property type="match status" value="1"/>
</dbReference>
<reference evidence="16 17" key="1">
    <citation type="submission" date="2016-10" db="EMBL/GenBank/DDBJ databases">
        <authorList>
            <person name="de Groot N.N."/>
        </authorList>
    </citation>
    <scope>NUCLEOTIDE SEQUENCE [LARGE SCALE GENOMIC DNA]</scope>
    <source>
        <strain evidence="16 17">CGMCC 1.7659</strain>
    </source>
</reference>
<keyword evidence="8 12" id="KW-0798">TonB box</keyword>
<dbReference type="Pfam" id="PF07715">
    <property type="entry name" value="Plug"/>
    <property type="match status" value="1"/>
</dbReference>
<gene>
    <name evidence="16" type="ORF">SAMN05216289_10769</name>
</gene>
<sequence>MNTKKPRRKSRAGALRVARLPLVAAIHFAVASAAYAQGAAPPQSDQGTPGTSTLDLITVTSQKRTENLQDVPISIQVLGNDKLRELNVSDFEDYVKFLPSVSYQSYGPGFSQIYMRGVASGGDGNHSGSLPSVGVYLDEQPVTTIQGPLDIHIYDVARVEVLSGPQGTLYGASSQAGTIRIITNKPDPSGYESGYSLGLDSTSHGGIGNTEEAFVNIPISERAAIRLVGWHEKDAGYIDNVAGTRTYPSWDDFTGGNGTISNAAIAKDDYNDVDTKGARAALGIDLNDNWTINASLIGQKSRSNGTFAYDGAVGELELTHYYPEGSQDNWAQSALTVEGKIGNFDLTYAFAHLNRNDEVLSDYTDYSFWYDTLSAYGTYLYDNDDNLINPSQYIQGKDRYRKTSHELRLASPQEDRLRFVAGVFVQDQKHDIQQRYKIDGLADVLSVPGWPDTLWLTKQLRQDRDKAVFGELSYDFIPDVLTGTIGGRYFRSNNSLGGFFGFSEGFFPGADYGVAGCLTQTTYNGAPCLVFDKTVKENDSLGKVNLTWKVTPTKMLYFTRSEGYRPGGINRRGTLPPYLSDFLTNYEMGWKTTWLDNHLSFNGSVFRQDWKDFQFSILGANGLTEIKNANQARINGAEFELNWAATYNLQITGGAAFYNAKLTANYCGFTDDAGNPVTDCEDPEAPNGTRLPVTPKFKGNLTARYSFDIGSMQAYVQGSAVHVGERTSDLRIVERDILGNLPSYSLLDLSAGIARDSWSLDLFIDNVFDKRGQIYRFAECAETVCGASGVSDQYPNGQIYTLPTHPRMVGVRFSQKF</sequence>
<evidence type="ECO:0000256" key="2">
    <source>
        <dbReference type="ARBA" id="ARBA00022448"/>
    </source>
</evidence>
<accession>A0A1I4X1Q8</accession>
<keyword evidence="7" id="KW-0406">Ion transport</keyword>
<evidence type="ECO:0000256" key="13">
    <source>
        <dbReference type="SAM" id="SignalP"/>
    </source>
</evidence>
<dbReference type="GO" id="GO:0009279">
    <property type="term" value="C:cell outer membrane"/>
    <property type="evidence" value="ECO:0007669"/>
    <property type="project" value="UniProtKB-SubCell"/>
</dbReference>
<dbReference type="PANTHER" id="PTHR32552">
    <property type="entry name" value="FERRICHROME IRON RECEPTOR-RELATED"/>
    <property type="match status" value="1"/>
</dbReference>
<keyword evidence="3 11" id="KW-1134">Transmembrane beta strand</keyword>
<evidence type="ECO:0000259" key="14">
    <source>
        <dbReference type="Pfam" id="PF00593"/>
    </source>
</evidence>
<evidence type="ECO:0000256" key="4">
    <source>
        <dbReference type="ARBA" id="ARBA00022496"/>
    </source>
</evidence>
<evidence type="ECO:0000256" key="3">
    <source>
        <dbReference type="ARBA" id="ARBA00022452"/>
    </source>
</evidence>
<dbReference type="STRING" id="578942.SAMN05216289_10769"/>
<evidence type="ECO:0000256" key="5">
    <source>
        <dbReference type="ARBA" id="ARBA00022692"/>
    </source>
</evidence>
<dbReference type="PROSITE" id="PS52016">
    <property type="entry name" value="TONB_DEPENDENT_REC_3"/>
    <property type="match status" value="1"/>
</dbReference>
<dbReference type="PANTHER" id="PTHR32552:SF81">
    <property type="entry name" value="TONB-DEPENDENT OUTER MEMBRANE RECEPTOR"/>
    <property type="match status" value="1"/>
</dbReference>
<keyword evidence="16" id="KW-0675">Receptor</keyword>
<evidence type="ECO:0000313" key="17">
    <source>
        <dbReference type="Proteomes" id="UP000198575"/>
    </source>
</evidence>
<name>A0A1I4X1Q8_9GAMM</name>
<dbReference type="InterPro" id="IPR039426">
    <property type="entry name" value="TonB-dep_rcpt-like"/>
</dbReference>
<feature type="domain" description="TonB-dependent receptor-like beta-barrel" evidence="14">
    <location>
        <begin position="329"/>
        <end position="767"/>
    </location>
</feature>
<evidence type="ECO:0000256" key="11">
    <source>
        <dbReference type="PROSITE-ProRule" id="PRU01360"/>
    </source>
</evidence>
<dbReference type="SUPFAM" id="SSF56935">
    <property type="entry name" value="Porins"/>
    <property type="match status" value="1"/>
</dbReference>
<evidence type="ECO:0000256" key="6">
    <source>
        <dbReference type="ARBA" id="ARBA00023004"/>
    </source>
</evidence>
<evidence type="ECO:0000256" key="10">
    <source>
        <dbReference type="ARBA" id="ARBA00023237"/>
    </source>
</evidence>
<dbReference type="Gene3D" id="2.40.170.20">
    <property type="entry name" value="TonB-dependent receptor, beta-barrel domain"/>
    <property type="match status" value="1"/>
</dbReference>
<feature type="chain" id="PRO_5011453450" evidence="13">
    <location>
        <begin position="37"/>
        <end position="817"/>
    </location>
</feature>
<organism evidence="16 17">
    <name type="scientific">Dokdonella immobilis</name>
    <dbReference type="NCBI Taxonomy" id="578942"/>
    <lineage>
        <taxon>Bacteria</taxon>
        <taxon>Pseudomonadati</taxon>
        <taxon>Pseudomonadota</taxon>
        <taxon>Gammaproteobacteria</taxon>
        <taxon>Lysobacterales</taxon>
        <taxon>Rhodanobacteraceae</taxon>
        <taxon>Dokdonella</taxon>
    </lineage>
</organism>
<comment type="similarity">
    <text evidence="11 12">Belongs to the TonB-dependent receptor family.</text>
</comment>
<dbReference type="InterPro" id="IPR000531">
    <property type="entry name" value="Beta-barrel_TonB"/>
</dbReference>
<dbReference type="EMBL" id="FOVF01000007">
    <property type="protein sequence ID" value="SFN19924.1"/>
    <property type="molecule type" value="Genomic_DNA"/>
</dbReference>
<keyword evidence="6" id="KW-0408">Iron</keyword>
<protein>
    <submittedName>
        <fullName evidence="16">Outer membrane receptor proteins, mostly Fe transport</fullName>
    </submittedName>
</protein>
<evidence type="ECO:0000313" key="16">
    <source>
        <dbReference type="EMBL" id="SFN19924.1"/>
    </source>
</evidence>
<evidence type="ECO:0000256" key="12">
    <source>
        <dbReference type="RuleBase" id="RU003357"/>
    </source>
</evidence>
<feature type="signal peptide" evidence="13">
    <location>
        <begin position="1"/>
        <end position="36"/>
    </location>
</feature>
<keyword evidence="5 11" id="KW-0812">Transmembrane</keyword>
<evidence type="ECO:0000259" key="15">
    <source>
        <dbReference type="Pfam" id="PF07715"/>
    </source>
</evidence>
<keyword evidence="10 11" id="KW-0998">Cell outer membrane</keyword>
<keyword evidence="4" id="KW-0410">Iron transport</keyword>